<dbReference type="PANTHER" id="PTHR24020">
    <property type="entry name" value="COLLAGEN ALPHA"/>
    <property type="match status" value="1"/>
</dbReference>
<dbReference type="SMART" id="SM00209">
    <property type="entry name" value="TSP1"/>
    <property type="match status" value="2"/>
</dbReference>
<feature type="coiled-coil region" evidence="1">
    <location>
        <begin position="491"/>
        <end position="564"/>
    </location>
</feature>
<dbReference type="SMART" id="SM00327">
    <property type="entry name" value="VWA"/>
    <property type="match status" value="1"/>
</dbReference>
<dbReference type="STRING" id="1169540.A0A0G4FQB0"/>
<dbReference type="SUPFAM" id="SSF53300">
    <property type="entry name" value="vWA-like"/>
    <property type="match status" value="1"/>
</dbReference>
<evidence type="ECO:0000313" key="5">
    <source>
        <dbReference type="Proteomes" id="UP000041254"/>
    </source>
</evidence>
<dbReference type="CDD" id="cd01450">
    <property type="entry name" value="vWFA_subfamily_ECM"/>
    <property type="match status" value="1"/>
</dbReference>
<dbReference type="VEuPathDB" id="CryptoDB:Vbra_9399"/>
<dbReference type="Gene3D" id="2.20.100.10">
    <property type="entry name" value="Thrombospondin type-1 (TSP1) repeat"/>
    <property type="match status" value="2"/>
</dbReference>
<dbReference type="EMBL" id="CDMY01000476">
    <property type="protein sequence ID" value="CEM16021.1"/>
    <property type="molecule type" value="Genomic_DNA"/>
</dbReference>
<dbReference type="PhylomeDB" id="A0A0G4FQB0"/>
<gene>
    <name evidence="4" type="ORF">Vbra_9399</name>
</gene>
<feature type="coiled-coil region" evidence="1">
    <location>
        <begin position="200"/>
        <end position="227"/>
    </location>
</feature>
<keyword evidence="5" id="KW-1185">Reference proteome</keyword>
<dbReference type="PROSITE" id="PS50092">
    <property type="entry name" value="TSP1"/>
    <property type="match status" value="2"/>
</dbReference>
<dbReference type="PROSITE" id="PS50234">
    <property type="entry name" value="VWFA"/>
    <property type="match status" value="1"/>
</dbReference>
<evidence type="ECO:0000256" key="1">
    <source>
        <dbReference type="SAM" id="Coils"/>
    </source>
</evidence>
<evidence type="ECO:0000256" key="2">
    <source>
        <dbReference type="SAM" id="SignalP"/>
    </source>
</evidence>
<dbReference type="InterPro" id="IPR036383">
    <property type="entry name" value="TSP1_rpt_sf"/>
</dbReference>
<dbReference type="OrthoDB" id="446173at2759"/>
<dbReference type="Gene3D" id="3.40.50.410">
    <property type="entry name" value="von Willebrand factor, type A domain"/>
    <property type="match status" value="1"/>
</dbReference>
<dbReference type="Pfam" id="PF00092">
    <property type="entry name" value="VWA"/>
    <property type="match status" value="1"/>
</dbReference>
<dbReference type="InterPro" id="IPR036465">
    <property type="entry name" value="vWFA_dom_sf"/>
</dbReference>
<feature type="chain" id="PRO_5005189598" description="VWFA domain-containing protein" evidence="2">
    <location>
        <begin position="19"/>
        <end position="981"/>
    </location>
</feature>
<evidence type="ECO:0000259" key="3">
    <source>
        <dbReference type="PROSITE" id="PS50234"/>
    </source>
</evidence>
<name>A0A0G4FQB0_VITBC</name>
<keyword evidence="2" id="KW-0732">Signal</keyword>
<dbReference type="InterPro" id="IPR050525">
    <property type="entry name" value="ECM_Assembly_Org"/>
</dbReference>
<feature type="signal peptide" evidence="2">
    <location>
        <begin position="1"/>
        <end position="18"/>
    </location>
</feature>
<protein>
    <recommendedName>
        <fullName evidence="3">VWFA domain-containing protein</fullName>
    </recommendedName>
</protein>
<accession>A0A0G4FQB0</accession>
<dbReference type="SUPFAM" id="SSF82895">
    <property type="entry name" value="TSP-1 type 1 repeat"/>
    <property type="match status" value="2"/>
</dbReference>
<dbReference type="InParanoid" id="A0A0G4FQB0"/>
<dbReference type="InterPro" id="IPR000884">
    <property type="entry name" value="TSP1_rpt"/>
</dbReference>
<proteinExistence type="predicted"/>
<dbReference type="AlphaFoldDB" id="A0A0G4FQB0"/>
<keyword evidence="1" id="KW-0175">Coiled coil</keyword>
<dbReference type="Pfam" id="PF00090">
    <property type="entry name" value="TSP_1"/>
    <property type="match status" value="2"/>
</dbReference>
<dbReference type="InterPro" id="IPR002035">
    <property type="entry name" value="VWF_A"/>
</dbReference>
<reference evidence="4 5" key="1">
    <citation type="submission" date="2014-11" db="EMBL/GenBank/DDBJ databases">
        <authorList>
            <person name="Zhu J."/>
            <person name="Qi W."/>
            <person name="Song R."/>
        </authorList>
    </citation>
    <scope>NUCLEOTIDE SEQUENCE [LARGE SCALE GENOMIC DNA]</scope>
</reference>
<evidence type="ECO:0000313" key="4">
    <source>
        <dbReference type="EMBL" id="CEM16021.1"/>
    </source>
</evidence>
<feature type="domain" description="VWFA" evidence="3">
    <location>
        <begin position="800"/>
        <end position="971"/>
    </location>
</feature>
<organism evidence="4 5">
    <name type="scientific">Vitrella brassicaformis (strain CCMP3155)</name>
    <dbReference type="NCBI Taxonomy" id="1169540"/>
    <lineage>
        <taxon>Eukaryota</taxon>
        <taxon>Sar</taxon>
        <taxon>Alveolata</taxon>
        <taxon>Colpodellida</taxon>
        <taxon>Vitrellaceae</taxon>
        <taxon>Vitrella</taxon>
    </lineage>
</organism>
<sequence>MRLCLRPLCVLVLRLLQARPVTRSSAVEATPILQYPSTPPGHDYMSVDEALSRIGHNLPLDLRAALSRGNNATTVTVPLSSSLAAINTTATATATATSTSNGTLRDIAVGSPLAFIERVPTGHGQGVSGVTSVELTGSFRSDPSSSAGDGGIAALSGAARMANPKEALQNLNDIIERTQRGLDEASVMCASETETAERLYEEQDRELTRLSSTLADAEARLAQSNANTHRGKAQIQELQLHLHDFQKSCQLSKAENTRKLNDLRDDLAKAKHAVGLSGCKRKNTGSAASLLQCHSPSGKAFLALDANTIQAHLRELKTPHALQSLQRALVQTGRLLVMPTAPGRRTGQLRRQQGGRQRGHAFVSRHNVSLHLHSQHRHYHRRHRRHGRGRGRWRLYRRHRHRHHRLHHHRAGRHIHQLADQTSSNNTADAVSVSRSTVLVSRAAEANDTTAPEGPVKSGAVQVDLEGYMKKCVVVGTPDCGQFNDNMAYMIGSIEAAAMELQAQMNEEANNCRKARTRYNEEIEDWSVTVGNLEAELAKIVAELKTLRRQVRDKELMVATQRRQKDVTARSCSADIKKALEEICGARRLRKEVAMLSGDNTLPSRFQDGQVSHYSIIVCLCPCSLRLRLSQVGNWTVGPCSKSCKTDSSDSPGQQVLTRVVVAPAGPMSAKCPQLELRKPCNDVMSSCSASCGGGVRQRIREVLSVTGDRDCTPPAQPLQDIEICNTASCSPDCKLGGWGNFSLCDKSCGGGFQFSKRPVIEEARSGGSCPGPRAHERLKRRPCNQHPCQDSIKCATEMDLVVLVDGSASMTAGGFSAVKGFLKTLIGRMTLSGKHVKAGLVLFHDMGVVASGLTADEAALKTAVGNLDFPAWTSNLAQAMEMTQPILMEGRSEAVSAVLVITDGKTNDAWLTKQASGRLRQRGVRVASLIIGNDAPQEEVSAWVSYPSSHNIVIAPAFEDLARKELVTNLIANLCPVVTS</sequence>
<dbReference type="Proteomes" id="UP000041254">
    <property type="component" value="Unassembled WGS sequence"/>
</dbReference>